<dbReference type="Gene3D" id="3.40.50.80">
    <property type="entry name" value="Nucleotide-binding domain of ferredoxin-NADP reductase (FNR) module"/>
    <property type="match status" value="1"/>
</dbReference>
<evidence type="ECO:0000256" key="9">
    <source>
        <dbReference type="ARBA" id="ARBA00023014"/>
    </source>
</evidence>
<proteinExistence type="inferred from homology"/>
<keyword evidence="15" id="KW-1185">Reference proteome</keyword>
<comment type="cofactor">
    <cofactor evidence="12">
        <name>[2Fe-2S] cluster</name>
        <dbReference type="ChEBI" id="CHEBI:190135"/>
    </cofactor>
    <text evidence="12">Binds 1 [2Fe-2S] cluster per subunit.</text>
</comment>
<organism evidence="14 15">
    <name type="scientific">Planococcus salinus</name>
    <dbReference type="NCBI Taxonomy" id="1848460"/>
    <lineage>
        <taxon>Bacteria</taxon>
        <taxon>Bacillati</taxon>
        <taxon>Bacillota</taxon>
        <taxon>Bacilli</taxon>
        <taxon>Bacillales</taxon>
        <taxon>Caryophanaceae</taxon>
        <taxon>Planococcus</taxon>
    </lineage>
</organism>
<dbReference type="InterPro" id="IPR039261">
    <property type="entry name" value="FNR_nucleotide-bd"/>
</dbReference>
<dbReference type="GO" id="GO:0051537">
    <property type="term" value="F:2 iron, 2 sulfur cluster binding"/>
    <property type="evidence" value="ECO:0007669"/>
    <property type="project" value="UniProtKB-KW"/>
</dbReference>
<evidence type="ECO:0000256" key="3">
    <source>
        <dbReference type="ARBA" id="ARBA00022630"/>
    </source>
</evidence>
<keyword evidence="6 11" id="KW-0274">FAD</keyword>
<dbReference type="PANTHER" id="PTHR43513">
    <property type="entry name" value="DIHYDROOROTATE DEHYDROGENASE B (NAD(+)), ELECTRON TRANSFER SUBUNIT"/>
    <property type="match status" value="1"/>
</dbReference>
<keyword evidence="5 12" id="KW-0479">Metal-binding</keyword>
<dbReference type="InterPro" id="IPR017938">
    <property type="entry name" value="Riboflavin_synthase-like_b-brl"/>
</dbReference>
<keyword evidence="4 12" id="KW-0001">2Fe-2S</keyword>
<evidence type="ECO:0000256" key="12">
    <source>
        <dbReference type="PIRSR" id="PIRSR006816-2"/>
    </source>
</evidence>
<gene>
    <name evidence="14" type="ORF">EEX84_07145</name>
</gene>
<feature type="binding site" evidence="11">
    <location>
        <begin position="52"/>
        <end position="55"/>
    </location>
    <ligand>
        <name>FAD</name>
        <dbReference type="ChEBI" id="CHEBI:57692"/>
    </ligand>
</feature>
<feature type="binding site" evidence="11">
    <location>
        <begin position="76"/>
        <end position="77"/>
    </location>
    <ligand>
        <name>FAD</name>
        <dbReference type="ChEBI" id="CHEBI:57692"/>
    </ligand>
</feature>
<dbReference type="Pfam" id="PF10418">
    <property type="entry name" value="DHODB_Fe-S_bind"/>
    <property type="match status" value="1"/>
</dbReference>
<comment type="cofactor">
    <cofactor evidence="10">
        <name>[2Fe-2S] cluster</name>
        <dbReference type="ChEBI" id="CHEBI:190135"/>
    </cofactor>
</comment>
<dbReference type="GO" id="GO:0046872">
    <property type="term" value="F:metal ion binding"/>
    <property type="evidence" value="ECO:0007669"/>
    <property type="project" value="UniProtKB-KW"/>
</dbReference>
<dbReference type="SUPFAM" id="SSF63380">
    <property type="entry name" value="Riboflavin synthase domain-like"/>
    <property type="match status" value="1"/>
</dbReference>
<dbReference type="PROSITE" id="PS51384">
    <property type="entry name" value="FAD_FR"/>
    <property type="match status" value="1"/>
</dbReference>
<dbReference type="InterPro" id="IPR012165">
    <property type="entry name" value="Cyt_c3_hydrogenase_gsu"/>
</dbReference>
<dbReference type="PANTHER" id="PTHR43513:SF3">
    <property type="entry name" value="DIHYDROOROTATE DEHYDROGENASE B (NAD(+)), ELECTRON TRANSFER SUBUNIT-RELATED"/>
    <property type="match status" value="1"/>
</dbReference>
<evidence type="ECO:0000256" key="11">
    <source>
        <dbReference type="PIRSR" id="PIRSR006816-1"/>
    </source>
</evidence>
<name>A0A3M8P7V4_9BACL</name>
<feature type="binding site" evidence="12">
    <location>
        <position position="228"/>
    </location>
    <ligand>
        <name>[2Fe-2S] cluster</name>
        <dbReference type="ChEBI" id="CHEBI:190135"/>
    </ligand>
</feature>
<comment type="cofactor">
    <cofactor evidence="11">
        <name>FAD</name>
        <dbReference type="ChEBI" id="CHEBI:57692"/>
    </cofactor>
    <text evidence="11">Binds 1 FAD per subunit.</text>
</comment>
<dbReference type="GO" id="GO:0006221">
    <property type="term" value="P:pyrimidine nucleotide biosynthetic process"/>
    <property type="evidence" value="ECO:0007669"/>
    <property type="project" value="InterPro"/>
</dbReference>
<dbReference type="SUPFAM" id="SSF52343">
    <property type="entry name" value="Ferredoxin reductase-like, C-terminal NADP-linked domain"/>
    <property type="match status" value="1"/>
</dbReference>
<dbReference type="PIRSF" id="PIRSF006816">
    <property type="entry name" value="Cyc3_hyd_g"/>
    <property type="match status" value="1"/>
</dbReference>
<dbReference type="OrthoDB" id="9778346at2"/>
<evidence type="ECO:0000259" key="13">
    <source>
        <dbReference type="PROSITE" id="PS51384"/>
    </source>
</evidence>
<dbReference type="InterPro" id="IPR017927">
    <property type="entry name" value="FAD-bd_FR_type"/>
</dbReference>
<dbReference type="CDD" id="cd06218">
    <property type="entry name" value="DHOD_e_trans"/>
    <property type="match status" value="1"/>
</dbReference>
<evidence type="ECO:0000313" key="15">
    <source>
        <dbReference type="Proteomes" id="UP000275473"/>
    </source>
</evidence>
<dbReference type="GO" id="GO:0050660">
    <property type="term" value="F:flavin adenine dinucleotide binding"/>
    <property type="evidence" value="ECO:0007669"/>
    <property type="project" value="InterPro"/>
</dbReference>
<evidence type="ECO:0000256" key="8">
    <source>
        <dbReference type="ARBA" id="ARBA00023004"/>
    </source>
</evidence>
<feature type="binding site" evidence="12">
    <location>
        <position position="223"/>
    </location>
    <ligand>
        <name>[2Fe-2S] cluster</name>
        <dbReference type="ChEBI" id="CHEBI:190135"/>
    </ligand>
</feature>
<feature type="domain" description="FAD-binding FR-type" evidence="13">
    <location>
        <begin position="1"/>
        <end position="101"/>
    </location>
</feature>
<comment type="similarity">
    <text evidence="1">Belongs to the PyrK family.</text>
</comment>
<dbReference type="EMBL" id="RIAX01000004">
    <property type="protein sequence ID" value="RNF39737.1"/>
    <property type="molecule type" value="Genomic_DNA"/>
</dbReference>
<evidence type="ECO:0000256" key="4">
    <source>
        <dbReference type="ARBA" id="ARBA00022714"/>
    </source>
</evidence>
<reference evidence="14 15" key="1">
    <citation type="journal article" date="2018" name="Int. J. Syst. Evol. Microbiol.">
        <title>Planococcus salinus sp. nov., a moderately halophilic bacterium isolated from a saline-alkali soil.</title>
        <authorList>
            <person name="Gan L."/>
        </authorList>
    </citation>
    <scope>NUCLEOTIDE SEQUENCE [LARGE SCALE GENOMIC DNA]</scope>
    <source>
        <strain evidence="14 15">LCB217</strain>
    </source>
</reference>
<dbReference type="Proteomes" id="UP000275473">
    <property type="component" value="Unassembled WGS sequence"/>
</dbReference>
<keyword evidence="3 11" id="KW-0285">Flavoprotein</keyword>
<dbReference type="InterPro" id="IPR050353">
    <property type="entry name" value="PyrK_electron_transfer"/>
</dbReference>
<evidence type="ECO:0000256" key="5">
    <source>
        <dbReference type="ARBA" id="ARBA00022723"/>
    </source>
</evidence>
<keyword evidence="2" id="KW-0813">Transport</keyword>
<dbReference type="InterPro" id="IPR037117">
    <property type="entry name" value="Dihydroorotate_DH_ele_sf"/>
</dbReference>
<evidence type="ECO:0000256" key="1">
    <source>
        <dbReference type="ARBA" id="ARBA00006422"/>
    </source>
</evidence>
<sequence>MKAYPLEVLSNVQVSERYWHMKVDSTIIDESITAGQFFNIKCGEGELPFLRRPFSIYRINREEKTIEFLYLVKGSGTVQMTKFVPGENIDVFGPLGVGFSLKEEWDSILLLARGVGIATLAALAQEAAEKNVKCVAILSARSNNDLLAAETLQGFGATVVKVTEEDGTSNVENVQRLVNQLFEEHDIKAAFTCGSMRLSRLMQRSAEKRGIPGQIALEEHMGCAVGVCYACVCDVRGPHGINSVRVCKEGPVFDLEKVVLT</sequence>
<evidence type="ECO:0000256" key="10">
    <source>
        <dbReference type="ARBA" id="ARBA00034078"/>
    </source>
</evidence>
<evidence type="ECO:0000256" key="6">
    <source>
        <dbReference type="ARBA" id="ARBA00022827"/>
    </source>
</evidence>
<feature type="binding site" evidence="12">
    <location>
        <position position="247"/>
    </location>
    <ligand>
        <name>[2Fe-2S] cluster</name>
        <dbReference type="ChEBI" id="CHEBI:190135"/>
    </ligand>
</feature>
<feature type="binding site" evidence="12">
    <location>
        <position position="231"/>
    </location>
    <ligand>
        <name>[2Fe-2S] cluster</name>
        <dbReference type="ChEBI" id="CHEBI:190135"/>
    </ligand>
</feature>
<dbReference type="GO" id="GO:0016491">
    <property type="term" value="F:oxidoreductase activity"/>
    <property type="evidence" value="ECO:0007669"/>
    <property type="project" value="InterPro"/>
</dbReference>
<accession>A0A3M8P7V4</accession>
<protein>
    <submittedName>
        <fullName evidence="14">Dihydroorotate dehydrogenase electron transfer subunit</fullName>
    </submittedName>
</protein>
<dbReference type="RefSeq" id="WP_123164932.1">
    <property type="nucleotide sequence ID" value="NZ_RIAX01000004.1"/>
</dbReference>
<dbReference type="AlphaFoldDB" id="A0A3M8P7V4"/>
<evidence type="ECO:0000313" key="14">
    <source>
        <dbReference type="EMBL" id="RNF39737.1"/>
    </source>
</evidence>
<dbReference type="Gene3D" id="2.40.30.10">
    <property type="entry name" value="Translation factors"/>
    <property type="match status" value="1"/>
</dbReference>
<keyword evidence="8 12" id="KW-0408">Iron</keyword>
<evidence type="ECO:0000256" key="2">
    <source>
        <dbReference type="ARBA" id="ARBA00022448"/>
    </source>
</evidence>
<dbReference type="Gene3D" id="2.10.240.10">
    <property type="entry name" value="Dihydroorotate dehydrogenase, electron transfer subunit"/>
    <property type="match status" value="1"/>
</dbReference>
<comment type="caution">
    <text evidence="14">The sequence shown here is derived from an EMBL/GenBank/DDBJ whole genome shotgun (WGS) entry which is preliminary data.</text>
</comment>
<evidence type="ECO:0000256" key="7">
    <source>
        <dbReference type="ARBA" id="ARBA00022982"/>
    </source>
</evidence>
<keyword evidence="7" id="KW-0249">Electron transport</keyword>
<dbReference type="InterPro" id="IPR019480">
    <property type="entry name" value="Dihydroorotate_DH_Fe-S-bd"/>
</dbReference>
<keyword evidence="9 12" id="KW-0411">Iron-sulfur</keyword>